<dbReference type="InterPro" id="IPR017452">
    <property type="entry name" value="GPCR_Rhodpsn_7TM"/>
</dbReference>
<dbReference type="GeneID" id="108738616"/>
<feature type="transmembrane region" description="Helical" evidence="6">
    <location>
        <begin position="64"/>
        <end position="83"/>
    </location>
</feature>
<dbReference type="GO" id="GO:0008528">
    <property type="term" value="F:G protein-coupled peptide receptor activity"/>
    <property type="evidence" value="ECO:0007669"/>
    <property type="project" value="InterPro"/>
</dbReference>
<feature type="transmembrane region" description="Helical" evidence="6">
    <location>
        <begin position="186"/>
        <end position="207"/>
    </location>
</feature>
<evidence type="ECO:0000256" key="6">
    <source>
        <dbReference type="SAM" id="Phobius"/>
    </source>
</evidence>
<dbReference type="SUPFAM" id="SSF81321">
    <property type="entry name" value="Family A G protein-coupled receptor-like"/>
    <property type="match status" value="1"/>
</dbReference>
<sequence>MDDFGIIKSLDHHSNISHFNYTLLSIVKEKILNNSYEDDSSFTSVCEECDSWFIQNFTSTYAKYYHGFVAITICIFGTISNILNVTVLNSKDMVTVPINRILKSLAISDMLVMVEYIFFAWYYYIHLPKEMNFPYWGAVFILIHTHFTQIVHTVSICLTVTLATWRYIIIGCPGKNSLLCADKRCTMAINTCYVFSIILCSPSFFMLKIRATTVVEDKEYTLYHTALSDLGVENITYLVVNFWLYAVFIKLIPCLLLTVITIWLIKKLLKTKSRRHLLKNYNYRLARGFKERTHKKTDKTTKMLIAVLMLFLFTEFPQAILGLMMGMKGKCFFLKCYQELGEVLDILALSNGSINFILYCCMNRLFRKNFKKIFITSVLVKFPTISYAASENQSTTTAITITTEQ</sequence>
<dbReference type="AlphaFoldDB" id="A0A1W4WUP5"/>
<keyword evidence="8" id="KW-1185">Reference proteome</keyword>
<evidence type="ECO:0000256" key="5">
    <source>
        <dbReference type="ARBA" id="ARBA00023136"/>
    </source>
</evidence>
<comment type="similarity">
    <text evidence="2">Belongs to the G-protein coupled receptor 1 family.</text>
</comment>
<evidence type="ECO:0000256" key="2">
    <source>
        <dbReference type="ARBA" id="ARBA00010663"/>
    </source>
</evidence>
<dbReference type="Proteomes" id="UP000192223">
    <property type="component" value="Unplaced"/>
</dbReference>
<organism evidence="8 10">
    <name type="scientific">Agrilus planipennis</name>
    <name type="common">Emerald ash borer</name>
    <name type="synonym">Agrilus marcopoli</name>
    <dbReference type="NCBI Taxonomy" id="224129"/>
    <lineage>
        <taxon>Eukaryota</taxon>
        <taxon>Metazoa</taxon>
        <taxon>Ecdysozoa</taxon>
        <taxon>Arthropoda</taxon>
        <taxon>Hexapoda</taxon>
        <taxon>Insecta</taxon>
        <taxon>Pterygota</taxon>
        <taxon>Neoptera</taxon>
        <taxon>Endopterygota</taxon>
        <taxon>Coleoptera</taxon>
        <taxon>Polyphaga</taxon>
        <taxon>Elateriformia</taxon>
        <taxon>Buprestoidea</taxon>
        <taxon>Buprestidae</taxon>
        <taxon>Agrilinae</taxon>
        <taxon>Agrilus</taxon>
    </lineage>
</organism>
<dbReference type="Pfam" id="PF10324">
    <property type="entry name" value="7TM_GPCR_Srw"/>
    <property type="match status" value="1"/>
</dbReference>
<evidence type="ECO:0000256" key="3">
    <source>
        <dbReference type="ARBA" id="ARBA00022692"/>
    </source>
</evidence>
<dbReference type="PRINTS" id="PR00237">
    <property type="entry name" value="GPCRRHODOPSN"/>
</dbReference>
<dbReference type="RefSeq" id="XP_018327613.1">
    <property type="nucleotide sequence ID" value="XM_018472111.2"/>
</dbReference>
<dbReference type="PANTHER" id="PTHR46273:SF4">
    <property type="entry name" value="AT19640P"/>
    <property type="match status" value="1"/>
</dbReference>
<evidence type="ECO:0000313" key="10">
    <source>
        <dbReference type="RefSeq" id="XP_018327621.1"/>
    </source>
</evidence>
<feature type="transmembrane region" description="Helical" evidence="6">
    <location>
        <begin position="242"/>
        <end position="265"/>
    </location>
</feature>
<keyword evidence="4 6" id="KW-1133">Transmembrane helix</keyword>
<keyword evidence="5 6" id="KW-0472">Membrane</keyword>
<dbReference type="InterPro" id="IPR053219">
    <property type="entry name" value="GPCR_Dmsr-1"/>
</dbReference>
<dbReference type="Gene3D" id="1.20.1070.10">
    <property type="entry name" value="Rhodopsin 7-helix transmembrane proteins"/>
    <property type="match status" value="1"/>
</dbReference>
<comment type="subcellular location">
    <subcellularLocation>
        <location evidence="1">Membrane</location>
    </subcellularLocation>
</comment>
<feature type="transmembrane region" description="Helical" evidence="6">
    <location>
        <begin position="304"/>
        <end position="326"/>
    </location>
</feature>
<evidence type="ECO:0000256" key="1">
    <source>
        <dbReference type="ARBA" id="ARBA00004370"/>
    </source>
</evidence>
<dbReference type="CDD" id="cd14978">
    <property type="entry name" value="7tmA_FMRFamide_R-like"/>
    <property type="match status" value="1"/>
</dbReference>
<dbReference type="KEGG" id="apln:108738616"/>
<accession>A0A1W4WUP5</accession>
<feature type="transmembrane region" description="Helical" evidence="6">
    <location>
        <begin position="104"/>
        <end position="124"/>
    </location>
</feature>
<feature type="transmembrane region" description="Helical" evidence="6">
    <location>
        <begin position="346"/>
        <end position="366"/>
    </location>
</feature>
<dbReference type="OrthoDB" id="5864054at2759"/>
<keyword evidence="3 6" id="KW-0812">Transmembrane</keyword>
<evidence type="ECO:0000313" key="8">
    <source>
        <dbReference type="Proteomes" id="UP000192223"/>
    </source>
</evidence>
<dbReference type="STRING" id="224129.A0A1W4WUP5"/>
<name>A0A1W4WUP5_AGRPL</name>
<evidence type="ECO:0000256" key="4">
    <source>
        <dbReference type="ARBA" id="ARBA00022989"/>
    </source>
</evidence>
<reference evidence="9 10" key="1">
    <citation type="submission" date="2025-04" db="UniProtKB">
        <authorList>
            <consortium name="RefSeq"/>
        </authorList>
    </citation>
    <scope>IDENTIFICATION</scope>
    <source>
        <tissue evidence="9 10">Entire body</tissue>
    </source>
</reference>
<feature type="domain" description="G-protein coupled receptors family 1 profile" evidence="7">
    <location>
        <begin position="80"/>
        <end position="359"/>
    </location>
</feature>
<gene>
    <name evidence="9 10 11" type="primary">LOC108738616</name>
</gene>
<proteinExistence type="inferred from homology"/>
<feature type="transmembrane region" description="Helical" evidence="6">
    <location>
        <begin position="136"/>
        <end position="165"/>
    </location>
</feature>
<evidence type="ECO:0000313" key="9">
    <source>
        <dbReference type="RefSeq" id="XP_018327613.1"/>
    </source>
</evidence>
<dbReference type="InterPro" id="IPR019427">
    <property type="entry name" value="7TM_GPCR_serpentine_rcpt_Srw"/>
</dbReference>
<evidence type="ECO:0000313" key="11">
    <source>
        <dbReference type="RefSeq" id="XP_018327631.1"/>
    </source>
</evidence>
<dbReference type="PROSITE" id="PS50262">
    <property type="entry name" value="G_PROTEIN_RECEP_F1_2"/>
    <property type="match status" value="1"/>
</dbReference>
<dbReference type="PANTHER" id="PTHR46273">
    <property type="entry name" value="MYOSUPPRESSIN RECEPTOR 1, ISOFORM B-RELATED"/>
    <property type="match status" value="1"/>
</dbReference>
<dbReference type="InterPro" id="IPR000276">
    <property type="entry name" value="GPCR_Rhodpsn"/>
</dbReference>
<dbReference type="RefSeq" id="XP_018327621.1">
    <property type="nucleotide sequence ID" value="XM_018472119.2"/>
</dbReference>
<protein>
    <submittedName>
        <fullName evidence="9 10">Sex peptide receptor-like</fullName>
    </submittedName>
</protein>
<dbReference type="GO" id="GO:0005886">
    <property type="term" value="C:plasma membrane"/>
    <property type="evidence" value="ECO:0007669"/>
    <property type="project" value="TreeGrafter"/>
</dbReference>
<evidence type="ECO:0000259" key="7">
    <source>
        <dbReference type="PROSITE" id="PS50262"/>
    </source>
</evidence>
<dbReference type="RefSeq" id="XP_018327631.1">
    <property type="nucleotide sequence ID" value="XM_018472129.2"/>
</dbReference>